<dbReference type="EMBL" id="PSVT01000057">
    <property type="protein sequence ID" value="PPH71378.1"/>
    <property type="molecule type" value="Genomic_DNA"/>
</dbReference>
<evidence type="ECO:0000313" key="2">
    <source>
        <dbReference type="Proteomes" id="UP000239698"/>
    </source>
</evidence>
<comment type="caution">
    <text evidence="1">The sequence shown here is derived from an EMBL/GenBank/DDBJ whole genome shotgun (WGS) entry which is preliminary data.</text>
</comment>
<evidence type="ECO:0000313" key="1">
    <source>
        <dbReference type="EMBL" id="PPH71378.1"/>
    </source>
</evidence>
<protein>
    <submittedName>
        <fullName evidence="1">Uncharacterized protein</fullName>
    </submittedName>
</protein>
<sequence length="357" mass="39658">MKTKALSSMKAAMVAFNSPQDDGRVTEILLRLQHSFEMLLKAALTQGGVRVFDIEFGRSIGFEPAVRQSQQLASLMVTDDEAGTLRTIDALRDDEQHWFTEVSEGLLFLHTRAAVTLFDDLLHRAFGDRLADHLPLRVLPISVEPPQDFVTLVDREYEKIAELLRPGRRARSAAQARMRALLAMESHVDPDAKVSQSDVKRVEKGIREGKTREQVFPKLGAVGADVRGAGLEVEVRIVKHGGMPMTYTDDEDAAAIREVNLQKRYSISRQELAEKLKLSTARTAALRAHLGLDSGEPYHHVFVFGSVKHPQYSSEAVAKMRAAMTAYDMDAIWRAHSTSRPADQRPACDQADCALSA</sequence>
<reference evidence="1 2" key="1">
    <citation type="submission" date="2018-02" db="EMBL/GenBank/DDBJ databases">
        <title>Bacteriophage NCPPB3778 and a type I-E CRISPR drive the evolution of the US Biological Select Agent, Rathayibacter toxicus.</title>
        <authorList>
            <person name="Davis E.W.II."/>
            <person name="Tabima J.F."/>
            <person name="Weisberg A.J."/>
            <person name="Lopes L.D."/>
            <person name="Wiseman M.S."/>
            <person name="Wiseman M.S."/>
            <person name="Pupko T."/>
            <person name="Belcher M.S."/>
            <person name="Sechler A.J."/>
            <person name="Tancos M.A."/>
            <person name="Schroeder B.K."/>
            <person name="Murray T.D."/>
            <person name="Luster D.G."/>
            <person name="Schneider W.L."/>
            <person name="Rogers E."/>
            <person name="Andreote F.D."/>
            <person name="Grunwald N.J."/>
            <person name="Putnam M.L."/>
            <person name="Chang J.H."/>
        </authorList>
    </citation>
    <scope>NUCLEOTIDE SEQUENCE [LARGE SCALE GENOMIC DNA]</scope>
    <source>
        <strain evidence="1 2">AY1D6</strain>
    </source>
</reference>
<gene>
    <name evidence="1" type="ORF">C5C40_15125</name>
</gene>
<dbReference type="Proteomes" id="UP000239698">
    <property type="component" value="Unassembled WGS sequence"/>
</dbReference>
<keyword evidence="2" id="KW-1185">Reference proteome</keyword>
<name>A0ABX5A7V2_RATRA</name>
<accession>A0ABX5A7V2</accession>
<proteinExistence type="predicted"/>
<organism evidence="1 2">
    <name type="scientific">Rathayibacter rathayi</name>
    <name type="common">Corynebacterium rathayi</name>
    <dbReference type="NCBI Taxonomy" id="33887"/>
    <lineage>
        <taxon>Bacteria</taxon>
        <taxon>Bacillati</taxon>
        <taxon>Actinomycetota</taxon>
        <taxon>Actinomycetes</taxon>
        <taxon>Micrococcales</taxon>
        <taxon>Microbacteriaceae</taxon>
        <taxon>Rathayibacter</taxon>
    </lineage>
</organism>